<gene>
    <name evidence="2" type="ORF">DJ019_08255</name>
</gene>
<dbReference type="InterPro" id="IPR008274">
    <property type="entry name" value="AldOxase/xan_DH_MoCoBD1"/>
</dbReference>
<dbReference type="PANTHER" id="PTHR47495">
    <property type="entry name" value="ALDEHYDE DEHYDROGENASE"/>
    <property type="match status" value="1"/>
</dbReference>
<dbReference type="EMBL" id="QFYS01000003">
    <property type="protein sequence ID" value="RAK66243.1"/>
    <property type="molecule type" value="Genomic_DNA"/>
</dbReference>
<comment type="caution">
    <text evidence="2">The sequence shown here is derived from an EMBL/GenBank/DDBJ whole genome shotgun (WGS) entry which is preliminary data.</text>
</comment>
<evidence type="ECO:0000313" key="2">
    <source>
        <dbReference type="EMBL" id="RAK66243.1"/>
    </source>
</evidence>
<dbReference type="SUPFAM" id="SSF54665">
    <property type="entry name" value="CO dehydrogenase molybdoprotein N-domain-like"/>
    <property type="match status" value="1"/>
</dbReference>
<dbReference type="AlphaFoldDB" id="A0A328BGL4"/>
<dbReference type="Pfam" id="PF20256">
    <property type="entry name" value="MoCoBD_2"/>
    <property type="match status" value="2"/>
</dbReference>
<dbReference type="SUPFAM" id="SSF56003">
    <property type="entry name" value="Molybdenum cofactor-binding domain"/>
    <property type="match status" value="2"/>
</dbReference>
<dbReference type="Gene3D" id="3.90.1170.50">
    <property type="entry name" value="Aldehyde oxidase/xanthine dehydrogenase, a/b hammerhead"/>
    <property type="match status" value="1"/>
</dbReference>
<dbReference type="PROSITE" id="PS51318">
    <property type="entry name" value="TAT"/>
    <property type="match status" value="1"/>
</dbReference>
<dbReference type="Proteomes" id="UP000249524">
    <property type="component" value="Unassembled WGS sequence"/>
</dbReference>
<dbReference type="InterPro" id="IPR012368">
    <property type="entry name" value="OxRdtase_Mopterin-bd_su_IorB"/>
</dbReference>
<feature type="domain" description="Aldehyde oxidase/xanthine dehydrogenase a/b hammerhead" evidence="1">
    <location>
        <begin position="212"/>
        <end position="307"/>
    </location>
</feature>
<sequence length="766" mass="81446">MSAATSTTSRRELLKAASGAGALLVFARPQAGRAAARFVGEIGPFVRIDADGAVTIGCHVGEMGQGVSTSLPMLIAEELDVPFERVSIQAMPLHLARNARGQARSYLGAGQSTAGGSNSVRTGFIPLRQAGARARRMILDAAAERWRVPADELTTRAGVVRHPSGRAATYGELAAEAAKRREPVGDMVLKTPDQFSIVGKPQRHLDADRIVRGEPLFGIDAEMPGMLHAVVARSPYLGGKVATLDEGHGLGLPGVVALVPIPAADAPAPPLEPRSTPLAAGVAVVATSFWAAMQARDALRITWSRGPGAAADESSARAYADTWARMETTPGDVVRKDGDFAGLPASRARTVSARYEAAMVAHACLEPPNAIVSVDPDGRRAQAILATQAPDAAAATIARVTGIDPVQIDVTLVRMGGGFGRKFDQDMVAEAAIVAKAVRRPVKLVWTREDDLQHDLYRPGACHILDAVVAPRGRILGWRHRLATHSRVAGAAGDPAPRLTEYYPDGFPAGHVPNMQVEYHLLPSAAPRGAWRAPGHVVNAFAIECFLDEIAVATNRDPVELRLDMIGAGGVHSYMYLPQMPRRSFDTRRYAAVIRRAAEASGWGKPLPAGRGRGFAAHFTFESYVAQVVEVTVAEGRLRIDRVTAAVDAGMIVNPNGARAQIEGSINDGLSAALGQAITVQGGQVEQRNFNDYEMLRMDGAARRIDVSFIESREPPTGLGEPGVPPLAPALANAIFAATGVRLRRTPMLPDLRPVLAARTRKIPRR</sequence>
<dbReference type="InterPro" id="IPR036856">
    <property type="entry name" value="Ald_Oxase/Xan_DH_a/b_sf"/>
</dbReference>
<dbReference type="PANTHER" id="PTHR47495:SF2">
    <property type="entry name" value="ALDEHYDE DEHYDROGENASE"/>
    <property type="match status" value="1"/>
</dbReference>
<evidence type="ECO:0000313" key="3">
    <source>
        <dbReference type="Proteomes" id="UP000249524"/>
    </source>
</evidence>
<proteinExistence type="predicted"/>
<dbReference type="RefSeq" id="WP_111275552.1">
    <property type="nucleotide sequence ID" value="NZ_QFYS01000003.1"/>
</dbReference>
<dbReference type="OrthoDB" id="9767994at2"/>
<dbReference type="InterPro" id="IPR046867">
    <property type="entry name" value="AldOxase/xan_DH_MoCoBD2"/>
</dbReference>
<reference evidence="2 3" key="1">
    <citation type="submission" date="2018-05" db="EMBL/GenBank/DDBJ databases">
        <authorList>
            <person name="Lanie J.A."/>
            <person name="Ng W.-L."/>
            <person name="Kazmierczak K.M."/>
            <person name="Andrzejewski T.M."/>
            <person name="Davidsen T.M."/>
            <person name="Wayne K.J."/>
            <person name="Tettelin H."/>
            <person name="Glass J.I."/>
            <person name="Rusch D."/>
            <person name="Podicherti R."/>
            <person name="Tsui H.-C.T."/>
            <person name="Winkler M.E."/>
        </authorList>
    </citation>
    <scope>NUCLEOTIDE SEQUENCE [LARGE SCALE GENOMIC DNA]</scope>
    <source>
        <strain evidence="2 3">BUT-10</strain>
    </source>
</reference>
<dbReference type="SMART" id="SM01008">
    <property type="entry name" value="Ald_Xan_dh_C"/>
    <property type="match status" value="1"/>
</dbReference>
<protein>
    <submittedName>
        <fullName evidence="2">Xanthine dehydrogenase family protein molybdopterin-binding subunit</fullName>
    </submittedName>
</protein>
<dbReference type="Pfam" id="PF02738">
    <property type="entry name" value="MoCoBD_1"/>
    <property type="match status" value="1"/>
</dbReference>
<keyword evidence="3" id="KW-1185">Reference proteome</keyword>
<dbReference type="InterPro" id="IPR000674">
    <property type="entry name" value="Ald_Oxase/Xan_DH_a/b"/>
</dbReference>
<dbReference type="GO" id="GO:0016491">
    <property type="term" value="F:oxidoreductase activity"/>
    <property type="evidence" value="ECO:0007669"/>
    <property type="project" value="InterPro"/>
</dbReference>
<dbReference type="InterPro" id="IPR006311">
    <property type="entry name" value="TAT_signal"/>
</dbReference>
<dbReference type="Gene3D" id="3.30.365.10">
    <property type="entry name" value="Aldehyde oxidase/xanthine dehydrogenase, molybdopterin binding domain"/>
    <property type="match status" value="4"/>
</dbReference>
<accession>A0A328BGL4</accession>
<organism evidence="2 3">
    <name type="scientific">Phenylobacterium kunshanense</name>
    <dbReference type="NCBI Taxonomy" id="1445034"/>
    <lineage>
        <taxon>Bacteria</taxon>
        <taxon>Pseudomonadati</taxon>
        <taxon>Pseudomonadota</taxon>
        <taxon>Alphaproteobacteria</taxon>
        <taxon>Caulobacterales</taxon>
        <taxon>Caulobacteraceae</taxon>
        <taxon>Phenylobacterium</taxon>
    </lineage>
</organism>
<dbReference type="InterPro" id="IPR037165">
    <property type="entry name" value="AldOxase/xan_DH_Mopterin-bd_sf"/>
</dbReference>
<name>A0A328BGL4_9CAUL</name>
<evidence type="ECO:0000259" key="1">
    <source>
        <dbReference type="SMART" id="SM01008"/>
    </source>
</evidence>
<dbReference type="PIRSF" id="PIRSF036389">
    <property type="entry name" value="IOR_B"/>
    <property type="match status" value="1"/>
</dbReference>
<dbReference type="InterPro" id="IPR052516">
    <property type="entry name" value="N-heterocyclic_Hydroxylase"/>
</dbReference>